<evidence type="ECO:0000256" key="2">
    <source>
        <dbReference type="ARBA" id="ARBA00022814"/>
    </source>
</evidence>
<dbReference type="SUPFAM" id="SSF48013">
    <property type="entry name" value="NusB-like"/>
    <property type="match status" value="1"/>
</dbReference>
<comment type="caution">
    <text evidence="8">The sequence shown here is derived from an EMBL/GenBank/DDBJ whole genome shotgun (WGS) entry which is preliminary data.</text>
</comment>
<evidence type="ECO:0000256" key="1">
    <source>
        <dbReference type="ARBA" id="ARBA00005952"/>
    </source>
</evidence>
<dbReference type="RefSeq" id="WP_188451024.1">
    <property type="nucleotide sequence ID" value="NZ_BMFS01000002.1"/>
</dbReference>
<dbReference type="InterPro" id="IPR011605">
    <property type="entry name" value="NusB_fam"/>
</dbReference>
<dbReference type="Pfam" id="PF01029">
    <property type="entry name" value="NusB"/>
    <property type="match status" value="1"/>
</dbReference>
<evidence type="ECO:0000313" key="8">
    <source>
        <dbReference type="EMBL" id="GGG92922.1"/>
    </source>
</evidence>
<dbReference type="Gene3D" id="1.10.940.10">
    <property type="entry name" value="NusB-like"/>
    <property type="match status" value="1"/>
</dbReference>
<proteinExistence type="inferred from homology"/>
<dbReference type="InterPro" id="IPR006027">
    <property type="entry name" value="NusB_RsmB_TIM44"/>
</dbReference>
<dbReference type="NCBIfam" id="TIGR01951">
    <property type="entry name" value="nusB"/>
    <property type="match status" value="1"/>
</dbReference>
<dbReference type="PANTHER" id="PTHR11078:SF3">
    <property type="entry name" value="ANTITERMINATION NUSB DOMAIN-CONTAINING PROTEIN"/>
    <property type="match status" value="1"/>
</dbReference>
<evidence type="ECO:0000259" key="7">
    <source>
        <dbReference type="Pfam" id="PF01029"/>
    </source>
</evidence>
<sequence>MSETSSDTRARLRRSARLSAVQALYQMELSGTGARAVVKQFRDHRFGHDGEPGEYIEADEDFFEDLLAGVVRAQDDVDKLTASTLKEGWKLSRLDATVRAILRAGGYELLRRDDVPTRVVINEYVDIAHAFFEGPEPAFINASLDAFAKAARPGGDAAPGS</sequence>
<organism evidence="8 9">
    <name type="scientific">Glycocaulis albus</name>
    <dbReference type="NCBI Taxonomy" id="1382801"/>
    <lineage>
        <taxon>Bacteria</taxon>
        <taxon>Pseudomonadati</taxon>
        <taxon>Pseudomonadota</taxon>
        <taxon>Alphaproteobacteria</taxon>
        <taxon>Maricaulales</taxon>
        <taxon>Maricaulaceae</taxon>
        <taxon>Glycocaulis</taxon>
    </lineage>
</organism>
<keyword evidence="2 6" id="KW-0889">Transcription antitermination</keyword>
<feature type="domain" description="NusB/RsmB/TIM44" evidence="7">
    <location>
        <begin position="15"/>
        <end position="149"/>
    </location>
</feature>
<dbReference type="InterPro" id="IPR035926">
    <property type="entry name" value="NusB-like_sf"/>
</dbReference>
<reference evidence="9" key="1">
    <citation type="journal article" date="2019" name="Int. J. Syst. Evol. Microbiol.">
        <title>The Global Catalogue of Microorganisms (GCM) 10K type strain sequencing project: providing services to taxonomists for standard genome sequencing and annotation.</title>
        <authorList>
            <consortium name="The Broad Institute Genomics Platform"/>
            <consortium name="The Broad Institute Genome Sequencing Center for Infectious Disease"/>
            <person name="Wu L."/>
            <person name="Ma J."/>
        </authorList>
    </citation>
    <scope>NUCLEOTIDE SEQUENCE [LARGE SCALE GENOMIC DNA]</scope>
    <source>
        <strain evidence="9">CGMCC 1.12766</strain>
    </source>
</reference>
<dbReference type="PANTHER" id="PTHR11078">
    <property type="entry name" value="N UTILIZATION SUBSTANCE PROTEIN B-RELATED"/>
    <property type="match status" value="1"/>
</dbReference>
<keyword evidence="5 6" id="KW-0804">Transcription</keyword>
<comment type="function">
    <text evidence="6">Involved in transcription antitermination. Required for transcription of ribosomal RNA (rRNA) genes. Binds specifically to the boxA antiterminator sequence of the ribosomal RNA (rrn) operons.</text>
</comment>
<keyword evidence="4 6" id="KW-0805">Transcription regulation</keyword>
<name>A0ABQ1XGJ0_9PROT</name>
<protein>
    <recommendedName>
        <fullName evidence="6">Transcription antitermination protein NusB</fullName>
    </recommendedName>
    <alternativeName>
        <fullName evidence="6">Antitermination factor NusB</fullName>
    </alternativeName>
</protein>
<keyword evidence="3 6" id="KW-0694">RNA-binding</keyword>
<accession>A0ABQ1XGJ0</accession>
<evidence type="ECO:0000256" key="3">
    <source>
        <dbReference type="ARBA" id="ARBA00022884"/>
    </source>
</evidence>
<gene>
    <name evidence="6 8" type="primary">nusB</name>
    <name evidence="8" type="ORF">GCM10007420_05470</name>
</gene>
<dbReference type="EMBL" id="BMFS01000002">
    <property type="protein sequence ID" value="GGG92922.1"/>
    <property type="molecule type" value="Genomic_DNA"/>
</dbReference>
<evidence type="ECO:0000313" key="9">
    <source>
        <dbReference type="Proteomes" id="UP000648722"/>
    </source>
</evidence>
<evidence type="ECO:0000256" key="4">
    <source>
        <dbReference type="ARBA" id="ARBA00023015"/>
    </source>
</evidence>
<comment type="similarity">
    <text evidence="1 6">Belongs to the NusB family.</text>
</comment>
<evidence type="ECO:0000256" key="6">
    <source>
        <dbReference type="HAMAP-Rule" id="MF_00073"/>
    </source>
</evidence>
<dbReference type="HAMAP" id="MF_00073">
    <property type="entry name" value="NusB"/>
    <property type="match status" value="1"/>
</dbReference>
<keyword evidence="9" id="KW-1185">Reference proteome</keyword>
<evidence type="ECO:0000256" key="5">
    <source>
        <dbReference type="ARBA" id="ARBA00023163"/>
    </source>
</evidence>
<dbReference type="Proteomes" id="UP000648722">
    <property type="component" value="Unassembled WGS sequence"/>
</dbReference>